<dbReference type="GO" id="GO:0005774">
    <property type="term" value="C:vacuolar membrane"/>
    <property type="evidence" value="ECO:0007669"/>
    <property type="project" value="TreeGrafter"/>
</dbReference>
<evidence type="ECO:0000313" key="10">
    <source>
        <dbReference type="EMBL" id="KAG2211502.1"/>
    </source>
</evidence>
<organism evidence="10 11">
    <name type="scientific">Mucor plumbeus</name>
    <dbReference type="NCBI Taxonomy" id="97098"/>
    <lineage>
        <taxon>Eukaryota</taxon>
        <taxon>Fungi</taxon>
        <taxon>Fungi incertae sedis</taxon>
        <taxon>Mucoromycota</taxon>
        <taxon>Mucoromycotina</taxon>
        <taxon>Mucoromycetes</taxon>
        <taxon>Mucorales</taxon>
        <taxon>Mucorineae</taxon>
        <taxon>Mucoraceae</taxon>
        <taxon>Mucor</taxon>
    </lineage>
</organism>
<feature type="transmembrane region" description="Helical" evidence="8">
    <location>
        <begin position="165"/>
        <end position="182"/>
    </location>
</feature>
<evidence type="ECO:0000256" key="3">
    <source>
        <dbReference type="ARBA" id="ARBA00022448"/>
    </source>
</evidence>
<evidence type="ECO:0000313" key="11">
    <source>
        <dbReference type="Proteomes" id="UP000650833"/>
    </source>
</evidence>
<feature type="transmembrane region" description="Helical" evidence="8">
    <location>
        <begin position="347"/>
        <end position="368"/>
    </location>
</feature>
<dbReference type="OrthoDB" id="40134at2759"/>
<comment type="subcellular location">
    <subcellularLocation>
        <location evidence="1">Membrane</location>
        <topology evidence="1">Multi-pass membrane protein</topology>
    </subcellularLocation>
</comment>
<name>A0A8H7RI95_9FUNG</name>
<evidence type="ECO:0000256" key="4">
    <source>
        <dbReference type="ARBA" id="ARBA00022692"/>
    </source>
</evidence>
<gene>
    <name evidence="10" type="ORF">INT46_008631</name>
</gene>
<feature type="transmembrane region" description="Helical" evidence="8">
    <location>
        <begin position="189"/>
        <end position="212"/>
    </location>
</feature>
<evidence type="ECO:0000256" key="8">
    <source>
        <dbReference type="SAM" id="Phobius"/>
    </source>
</evidence>
<keyword evidence="4 8" id="KW-0812">Transmembrane</keyword>
<dbReference type="Pfam" id="PF01490">
    <property type="entry name" value="Aa_trans"/>
    <property type="match status" value="1"/>
</dbReference>
<dbReference type="PANTHER" id="PTHR22950">
    <property type="entry name" value="AMINO ACID TRANSPORTER"/>
    <property type="match status" value="1"/>
</dbReference>
<evidence type="ECO:0000256" key="7">
    <source>
        <dbReference type="ARBA" id="ARBA00023136"/>
    </source>
</evidence>
<evidence type="ECO:0000256" key="1">
    <source>
        <dbReference type="ARBA" id="ARBA00004141"/>
    </source>
</evidence>
<feature type="transmembrane region" description="Helical" evidence="8">
    <location>
        <begin position="48"/>
        <end position="69"/>
    </location>
</feature>
<dbReference type="InterPro" id="IPR013057">
    <property type="entry name" value="AA_transpt_TM"/>
</dbReference>
<evidence type="ECO:0000259" key="9">
    <source>
        <dbReference type="Pfam" id="PF01490"/>
    </source>
</evidence>
<dbReference type="AlphaFoldDB" id="A0A8H7RI95"/>
<feature type="transmembrane region" description="Helical" evidence="8">
    <location>
        <begin position="408"/>
        <end position="428"/>
    </location>
</feature>
<feature type="transmembrane region" description="Helical" evidence="8">
    <location>
        <begin position="117"/>
        <end position="145"/>
    </location>
</feature>
<feature type="transmembrane region" description="Helical" evidence="8">
    <location>
        <begin position="305"/>
        <end position="326"/>
    </location>
</feature>
<dbReference type="GO" id="GO:0015179">
    <property type="term" value="F:L-amino acid transmembrane transporter activity"/>
    <property type="evidence" value="ECO:0007669"/>
    <property type="project" value="TreeGrafter"/>
</dbReference>
<dbReference type="Proteomes" id="UP000650833">
    <property type="component" value="Unassembled WGS sequence"/>
</dbReference>
<feature type="transmembrane region" description="Helical" evidence="8">
    <location>
        <begin position="75"/>
        <end position="96"/>
    </location>
</feature>
<keyword evidence="11" id="KW-1185">Reference proteome</keyword>
<comment type="similarity">
    <text evidence="2">Belongs to the amino acid/polyamine transporter 2 family.</text>
</comment>
<reference evidence="10" key="1">
    <citation type="submission" date="2020-12" db="EMBL/GenBank/DDBJ databases">
        <title>Metabolic potential, ecology and presence of endohyphal bacteria is reflected in genomic diversity of Mucoromycotina.</title>
        <authorList>
            <person name="Muszewska A."/>
            <person name="Okrasinska A."/>
            <person name="Steczkiewicz K."/>
            <person name="Drgas O."/>
            <person name="Orlowska M."/>
            <person name="Perlinska-Lenart U."/>
            <person name="Aleksandrzak-Piekarczyk T."/>
            <person name="Szatraj K."/>
            <person name="Zielenkiewicz U."/>
            <person name="Pilsyk S."/>
            <person name="Malc E."/>
            <person name="Mieczkowski P."/>
            <person name="Kruszewska J.S."/>
            <person name="Biernat P."/>
            <person name="Pawlowska J."/>
        </authorList>
    </citation>
    <scope>NUCLEOTIDE SEQUENCE</scope>
    <source>
        <strain evidence="10">CBS 226.32</strain>
    </source>
</reference>
<evidence type="ECO:0000256" key="6">
    <source>
        <dbReference type="ARBA" id="ARBA00022989"/>
    </source>
</evidence>
<accession>A0A8H7RI95</accession>
<keyword evidence="6 8" id="KW-1133">Transmembrane helix</keyword>
<evidence type="ECO:0000256" key="2">
    <source>
        <dbReference type="ARBA" id="ARBA00008066"/>
    </source>
</evidence>
<sequence length="439" mass="47566">MTSINEKPDEMVAIESKSVSVTSNDFDSELASEKNFGQIDRSNGGSGFAAYCNVVCVVAGTGILGLPVALKQGGWIGLLILFLAWAMSIYTSNLLVKCLYAGGGNKERLTTYKDVANAAFGTIGGWVTFFFNAWILLGGPVLYLVLSGQNLNQLCKGTVAEIGDTAWIIISCVIVAIPFILVKTMKDVAWISGLGLFAIIVTVLVVLIMSAIDKPNQVNIEHDVVIWDMFPIALSTIAFSFGGNVVYPHIESSMKKPQDWTKVAAGGLSTCAILYMIVAVCGYFVYGSTVANPVYNSLPDNAGRIVAIVVITINVLTSAPIYTMSFSMDIEEFCNISVERFGKVKEFLIRASLRIVIMVVICVIACKVPHFGTLMSLIGAFGNCTLIFIFPVAFYLKLTGIRNKPIWELGWCFLVVLLGLVGLIFGTMEAVKQLIQDFN</sequence>
<feature type="transmembrane region" description="Helical" evidence="8">
    <location>
        <begin position="224"/>
        <end position="242"/>
    </location>
</feature>
<keyword evidence="7 8" id="KW-0472">Membrane</keyword>
<feature type="transmembrane region" description="Helical" evidence="8">
    <location>
        <begin position="263"/>
        <end position="285"/>
    </location>
</feature>
<keyword evidence="5" id="KW-0029">Amino-acid transport</keyword>
<dbReference type="EMBL" id="JAEPRC010000064">
    <property type="protein sequence ID" value="KAG2211502.1"/>
    <property type="molecule type" value="Genomic_DNA"/>
</dbReference>
<protein>
    <recommendedName>
        <fullName evidence="9">Amino acid transporter transmembrane domain-containing protein</fullName>
    </recommendedName>
</protein>
<feature type="transmembrane region" description="Helical" evidence="8">
    <location>
        <begin position="374"/>
        <end position="396"/>
    </location>
</feature>
<evidence type="ECO:0000256" key="5">
    <source>
        <dbReference type="ARBA" id="ARBA00022970"/>
    </source>
</evidence>
<dbReference type="PANTHER" id="PTHR22950:SF692">
    <property type="entry name" value="TRANSMEMBRANE AMINO ACID TRANSPORTER FAMILY PROTEIN"/>
    <property type="match status" value="1"/>
</dbReference>
<proteinExistence type="inferred from homology"/>
<feature type="domain" description="Amino acid transporter transmembrane" evidence="9">
    <location>
        <begin position="46"/>
        <end position="428"/>
    </location>
</feature>
<keyword evidence="3" id="KW-0813">Transport</keyword>
<comment type="caution">
    <text evidence="10">The sequence shown here is derived from an EMBL/GenBank/DDBJ whole genome shotgun (WGS) entry which is preliminary data.</text>
</comment>